<dbReference type="SMART" id="SM01185">
    <property type="entry name" value="EFP"/>
    <property type="match status" value="1"/>
</dbReference>
<dbReference type="SUPFAM" id="SSF50249">
    <property type="entry name" value="Nucleic acid-binding proteins"/>
    <property type="match status" value="2"/>
</dbReference>
<dbReference type="Proteomes" id="UP000176303">
    <property type="component" value="Unassembled WGS sequence"/>
</dbReference>
<dbReference type="InterPro" id="IPR001059">
    <property type="entry name" value="Transl_elong_P/YeiP_cen"/>
</dbReference>
<dbReference type="InterPro" id="IPR020599">
    <property type="entry name" value="Transl_elong_fac_P/YeiP"/>
</dbReference>
<dbReference type="InterPro" id="IPR013185">
    <property type="entry name" value="Transl_elong_KOW-like"/>
</dbReference>
<keyword evidence="4 7" id="KW-0963">Cytoplasm</keyword>
<dbReference type="SMART" id="SM00841">
    <property type="entry name" value="Elong-fact-P_C"/>
    <property type="match status" value="1"/>
</dbReference>
<dbReference type="InterPro" id="IPR014722">
    <property type="entry name" value="Rib_uL2_dom2"/>
</dbReference>
<dbReference type="Pfam" id="PF01132">
    <property type="entry name" value="EFP"/>
    <property type="match status" value="1"/>
</dbReference>
<dbReference type="NCBIfam" id="NF001810">
    <property type="entry name" value="PRK00529.1"/>
    <property type="match status" value="1"/>
</dbReference>
<evidence type="ECO:0000259" key="11">
    <source>
        <dbReference type="SMART" id="SM01185"/>
    </source>
</evidence>
<dbReference type="InterPro" id="IPR008991">
    <property type="entry name" value="Translation_prot_SH3-like_sf"/>
</dbReference>
<protein>
    <recommendedName>
        <fullName evidence="7 8">Elongation factor P</fullName>
        <shortName evidence="7">EF-P</shortName>
    </recommendedName>
</protein>
<evidence type="ECO:0000256" key="8">
    <source>
        <dbReference type="NCBIfam" id="TIGR00038"/>
    </source>
</evidence>
<dbReference type="STRING" id="1802391.A3D72_00690"/>
<dbReference type="FunFam" id="2.40.50.140:FF:000009">
    <property type="entry name" value="Elongation factor P"/>
    <property type="match status" value="1"/>
</dbReference>
<dbReference type="HAMAP" id="MF_00141">
    <property type="entry name" value="EF_P"/>
    <property type="match status" value="1"/>
</dbReference>
<dbReference type="PIRSF" id="PIRSF005901">
    <property type="entry name" value="EF-P"/>
    <property type="match status" value="1"/>
</dbReference>
<feature type="domain" description="Elongation factor P C-terminal" evidence="10">
    <location>
        <begin position="129"/>
        <end position="185"/>
    </location>
</feature>
<keyword evidence="6 7" id="KW-0648">Protein biosynthesis</keyword>
<dbReference type="Pfam" id="PF09285">
    <property type="entry name" value="Elong-fact-P_C"/>
    <property type="match status" value="1"/>
</dbReference>
<dbReference type="CDD" id="cd05794">
    <property type="entry name" value="S1_EF-P_repeat_2"/>
    <property type="match status" value="1"/>
</dbReference>
<gene>
    <name evidence="7" type="primary">efp</name>
    <name evidence="12" type="ORF">A3D72_00690</name>
</gene>
<evidence type="ECO:0000256" key="6">
    <source>
        <dbReference type="ARBA" id="ARBA00022917"/>
    </source>
</evidence>
<dbReference type="FunFam" id="2.30.30.30:FF:000003">
    <property type="entry name" value="Elongation factor P"/>
    <property type="match status" value="1"/>
</dbReference>
<dbReference type="GO" id="GO:0005829">
    <property type="term" value="C:cytosol"/>
    <property type="evidence" value="ECO:0007669"/>
    <property type="project" value="UniProtKB-ARBA"/>
</dbReference>
<dbReference type="InterPro" id="IPR015365">
    <property type="entry name" value="Elong-fact-P_C"/>
</dbReference>
<dbReference type="CDD" id="cd04470">
    <property type="entry name" value="S1_EF-P_repeat_1"/>
    <property type="match status" value="1"/>
</dbReference>
<evidence type="ECO:0000256" key="5">
    <source>
        <dbReference type="ARBA" id="ARBA00022768"/>
    </source>
</evidence>
<dbReference type="PANTHER" id="PTHR30053">
    <property type="entry name" value="ELONGATION FACTOR P"/>
    <property type="match status" value="1"/>
</dbReference>
<dbReference type="Gene3D" id="2.30.30.30">
    <property type="match status" value="1"/>
</dbReference>
<evidence type="ECO:0000313" key="13">
    <source>
        <dbReference type="Proteomes" id="UP000176303"/>
    </source>
</evidence>
<dbReference type="Pfam" id="PF08207">
    <property type="entry name" value="EFP_N"/>
    <property type="match status" value="1"/>
</dbReference>
<dbReference type="UniPathway" id="UPA00345"/>
<feature type="domain" description="Translation elongation factor P/YeiP central" evidence="11">
    <location>
        <begin position="67"/>
        <end position="121"/>
    </location>
</feature>
<dbReference type="PROSITE" id="PS01275">
    <property type="entry name" value="EFP"/>
    <property type="match status" value="1"/>
</dbReference>
<dbReference type="FunFam" id="2.40.50.140:FF:000004">
    <property type="entry name" value="Elongation factor P"/>
    <property type="match status" value="1"/>
</dbReference>
<dbReference type="AlphaFoldDB" id="A0A1F7U524"/>
<evidence type="ECO:0000256" key="4">
    <source>
        <dbReference type="ARBA" id="ARBA00022490"/>
    </source>
</evidence>
<reference evidence="12 13" key="1">
    <citation type="journal article" date="2016" name="Nat. Commun.">
        <title>Thousands of microbial genomes shed light on interconnected biogeochemical processes in an aquifer system.</title>
        <authorList>
            <person name="Anantharaman K."/>
            <person name="Brown C.T."/>
            <person name="Hug L.A."/>
            <person name="Sharon I."/>
            <person name="Castelle C.J."/>
            <person name="Probst A.J."/>
            <person name="Thomas B.C."/>
            <person name="Singh A."/>
            <person name="Wilkins M.J."/>
            <person name="Karaoz U."/>
            <person name="Brodie E.L."/>
            <person name="Williams K.H."/>
            <person name="Hubbard S.S."/>
            <person name="Banfield J.F."/>
        </authorList>
    </citation>
    <scope>NUCLEOTIDE SEQUENCE [LARGE SCALE GENOMIC DNA]</scope>
</reference>
<keyword evidence="5 7" id="KW-0251">Elongation factor</keyword>
<comment type="caution">
    <text evidence="12">The sequence shown here is derived from an EMBL/GenBank/DDBJ whole genome shotgun (WGS) entry which is preliminary data.</text>
</comment>
<name>A0A1F7U524_9BACT</name>
<organism evidence="12 13">
    <name type="scientific">Candidatus Uhrbacteria bacterium RIFCSPHIGHO2_02_FULL_57_19</name>
    <dbReference type="NCBI Taxonomy" id="1802391"/>
    <lineage>
        <taxon>Bacteria</taxon>
        <taxon>Candidatus Uhriibacteriota</taxon>
    </lineage>
</organism>
<dbReference type="NCBIfam" id="TIGR00038">
    <property type="entry name" value="efp"/>
    <property type="match status" value="1"/>
</dbReference>
<dbReference type="EMBL" id="MGDZ01000034">
    <property type="protein sequence ID" value="OGL73370.1"/>
    <property type="molecule type" value="Genomic_DNA"/>
</dbReference>
<dbReference type="InterPro" id="IPR011768">
    <property type="entry name" value="Transl_elongation_fac_P"/>
</dbReference>
<comment type="subcellular location">
    <subcellularLocation>
        <location evidence="1 7">Cytoplasm</location>
    </subcellularLocation>
</comment>
<evidence type="ECO:0000259" key="10">
    <source>
        <dbReference type="SMART" id="SM00841"/>
    </source>
</evidence>
<evidence type="ECO:0000256" key="3">
    <source>
        <dbReference type="ARBA" id="ARBA00009479"/>
    </source>
</evidence>
<dbReference type="GO" id="GO:0003746">
    <property type="term" value="F:translation elongation factor activity"/>
    <property type="evidence" value="ECO:0007669"/>
    <property type="project" value="UniProtKB-UniRule"/>
</dbReference>
<evidence type="ECO:0000256" key="7">
    <source>
        <dbReference type="HAMAP-Rule" id="MF_00141"/>
    </source>
</evidence>
<comment type="pathway">
    <text evidence="2 7">Protein biosynthesis; polypeptide chain elongation.</text>
</comment>
<proteinExistence type="inferred from homology"/>
<accession>A0A1F7U524</accession>
<sequence length="186" mass="20716">MSTTSDISKDVVIRWKDDLYLVVEFQHVNPGKGSAFVRTRLKNIGTGKVFENTFKSGEGIEIVEVERRRMQYLYGDPSGFYFMDGASYEQVTVPRAMLEERAGYLREGQEASVITYQGQAVTVEFPKKITLTVTEAAPGVKGDTAGGNVTKEATLETGMKIRVPLFIKEGEKIIINTETGEYVERA</sequence>
<dbReference type="Gene3D" id="2.40.50.140">
    <property type="entry name" value="Nucleic acid-binding proteins"/>
    <property type="match status" value="2"/>
</dbReference>
<evidence type="ECO:0000256" key="1">
    <source>
        <dbReference type="ARBA" id="ARBA00004496"/>
    </source>
</evidence>
<evidence type="ECO:0000256" key="2">
    <source>
        <dbReference type="ARBA" id="ARBA00004815"/>
    </source>
</evidence>
<dbReference type="InterPro" id="IPR013852">
    <property type="entry name" value="Transl_elong_P/YeiP_CS"/>
</dbReference>
<evidence type="ECO:0000256" key="9">
    <source>
        <dbReference type="RuleBase" id="RU004389"/>
    </source>
</evidence>
<dbReference type="InterPro" id="IPR012340">
    <property type="entry name" value="NA-bd_OB-fold"/>
</dbReference>
<dbReference type="SUPFAM" id="SSF50104">
    <property type="entry name" value="Translation proteins SH3-like domain"/>
    <property type="match status" value="1"/>
</dbReference>
<dbReference type="PANTHER" id="PTHR30053:SF12">
    <property type="entry name" value="ELONGATION FACTOR P (EF-P) FAMILY PROTEIN"/>
    <property type="match status" value="1"/>
</dbReference>
<comment type="function">
    <text evidence="7">Involved in peptide bond synthesis. Stimulates efficient translation and peptide-bond synthesis on native or reconstituted 70S ribosomes in vitro. Probably functions indirectly by altering the affinity of the ribosome for aminoacyl-tRNA, thus increasing their reactivity as acceptors for peptidyl transferase.</text>
</comment>
<comment type="similarity">
    <text evidence="3 7 9">Belongs to the elongation factor P family.</text>
</comment>
<evidence type="ECO:0000313" key="12">
    <source>
        <dbReference type="EMBL" id="OGL73370.1"/>
    </source>
</evidence>
<dbReference type="GO" id="GO:0043043">
    <property type="term" value="P:peptide biosynthetic process"/>
    <property type="evidence" value="ECO:0007669"/>
    <property type="project" value="InterPro"/>
</dbReference>